<dbReference type="Proteomes" id="UP000272706">
    <property type="component" value="Unassembled WGS sequence"/>
</dbReference>
<gene>
    <name evidence="1" type="ORF">D3227_28120</name>
</gene>
<evidence type="ECO:0000313" key="1">
    <source>
        <dbReference type="EMBL" id="RJT31903.1"/>
    </source>
</evidence>
<protein>
    <submittedName>
        <fullName evidence="1">Uncharacterized protein</fullName>
    </submittedName>
</protein>
<keyword evidence="2" id="KW-1185">Reference proteome</keyword>
<dbReference type="RefSeq" id="WP_120017504.1">
    <property type="nucleotide sequence ID" value="NZ_QZWZ01000029.1"/>
</dbReference>
<name>A0A3A5KGW1_9HYPH</name>
<dbReference type="EMBL" id="QZWZ01000029">
    <property type="protein sequence ID" value="RJT31903.1"/>
    <property type="molecule type" value="Genomic_DNA"/>
</dbReference>
<dbReference type="AlphaFoldDB" id="A0A3A5KGW1"/>
<evidence type="ECO:0000313" key="2">
    <source>
        <dbReference type="Proteomes" id="UP000272706"/>
    </source>
</evidence>
<proteinExistence type="predicted"/>
<accession>A0A3A5KGW1</accession>
<reference evidence="1 2" key="1">
    <citation type="submission" date="2018-09" db="EMBL/GenBank/DDBJ databases">
        <title>Mesorhizobium carmichaelinearum sp. nov. isolated from Carmichaelinea spp. root nodules in New Zealand.</title>
        <authorList>
            <person name="De Meyer S.E."/>
        </authorList>
    </citation>
    <scope>NUCLEOTIDE SEQUENCE [LARGE SCALE GENOMIC DNA]</scope>
    <source>
        <strain evidence="1 2">ICMP19557</strain>
    </source>
</reference>
<comment type="caution">
    <text evidence="1">The sequence shown here is derived from an EMBL/GenBank/DDBJ whole genome shotgun (WGS) entry which is preliminary data.</text>
</comment>
<organism evidence="1 2">
    <name type="scientific">Mesorhizobium waimense</name>
    <dbReference type="NCBI Taxonomy" id="1300307"/>
    <lineage>
        <taxon>Bacteria</taxon>
        <taxon>Pseudomonadati</taxon>
        <taxon>Pseudomonadota</taxon>
        <taxon>Alphaproteobacteria</taxon>
        <taxon>Hyphomicrobiales</taxon>
        <taxon>Phyllobacteriaceae</taxon>
        <taxon>Mesorhizobium</taxon>
    </lineage>
</organism>
<dbReference type="OrthoDB" id="8101052at2"/>
<sequence>MLKIADSAKDRIRHLCDQFRWDKGIDPIPAIMWLDTDLNGGRFPTGVIIGAYTSAQGGELSGEIRNDNGLEYVLAVADDYLPKFIGKTLSFDGNSYRLD</sequence>